<evidence type="ECO:0000256" key="14">
    <source>
        <dbReference type="ARBA" id="ARBA00070674"/>
    </source>
</evidence>
<evidence type="ECO:0000256" key="2">
    <source>
        <dbReference type="ARBA" id="ARBA00022525"/>
    </source>
</evidence>
<dbReference type="PANTHER" id="PTHR24020">
    <property type="entry name" value="COLLAGEN ALPHA"/>
    <property type="match status" value="1"/>
</dbReference>
<comment type="similarity">
    <text evidence="13">Belongs to the VWA-containing collagen family.</text>
</comment>
<evidence type="ECO:0000256" key="5">
    <source>
        <dbReference type="ARBA" id="ARBA00022729"/>
    </source>
</evidence>
<dbReference type="Pfam" id="PF00014">
    <property type="entry name" value="Kunitz_BPTI"/>
    <property type="match status" value="1"/>
</dbReference>
<reference evidence="19" key="2">
    <citation type="submission" date="2025-09" db="UniProtKB">
        <authorList>
            <consortium name="Ensembl"/>
        </authorList>
    </citation>
    <scope>IDENTIFICATION</scope>
</reference>
<dbReference type="Pfam" id="PF00092">
    <property type="entry name" value="VWA"/>
    <property type="match status" value="2"/>
</dbReference>
<dbReference type="GeneTree" id="ENSGT00940000163195"/>
<evidence type="ECO:0000256" key="15">
    <source>
        <dbReference type="SAM" id="MobiDB-lite"/>
    </source>
</evidence>
<dbReference type="GeneID" id="111842801"/>
<keyword evidence="10" id="KW-0176">Collagen</keyword>
<dbReference type="InterPro" id="IPR036880">
    <property type="entry name" value="Kunitz_BPTI_sf"/>
</dbReference>
<reference evidence="19" key="1">
    <citation type="submission" date="2025-08" db="UniProtKB">
        <authorList>
            <consortium name="Ensembl"/>
        </authorList>
    </citation>
    <scope>IDENTIFICATION</scope>
</reference>
<dbReference type="CDD" id="cd01450">
    <property type="entry name" value="vWFA_subfamily_ECM"/>
    <property type="match status" value="1"/>
</dbReference>
<comment type="function">
    <text evidence="12">May act as a cell-binding protein.</text>
</comment>
<proteinExistence type="inferred from homology"/>
<dbReference type="GO" id="GO:0005581">
    <property type="term" value="C:collagen trimer"/>
    <property type="evidence" value="ECO:0007669"/>
    <property type="project" value="UniProtKB-KW"/>
</dbReference>
<dbReference type="InterPro" id="IPR050525">
    <property type="entry name" value="ECM_Assembly_Org"/>
</dbReference>
<feature type="compositionally biased region" description="Gly residues" evidence="15">
    <location>
        <begin position="347"/>
        <end position="364"/>
    </location>
</feature>
<keyword evidence="4" id="KW-0646">Protease inhibitor</keyword>
<evidence type="ECO:0000256" key="9">
    <source>
        <dbReference type="ARBA" id="ARBA00022900"/>
    </source>
</evidence>
<dbReference type="RefSeq" id="XP_023665566.1">
    <property type="nucleotide sequence ID" value="XM_023809798.2"/>
</dbReference>
<keyword evidence="3" id="KW-0272">Extracellular matrix</keyword>
<accession>A0A3B3SF45</accession>
<feature type="region of interest" description="Disordered" evidence="15">
    <location>
        <begin position="248"/>
        <end position="772"/>
    </location>
</feature>
<dbReference type="InterPro" id="IPR008160">
    <property type="entry name" value="Collagen"/>
</dbReference>
<dbReference type="AlphaFoldDB" id="A0A3B3SF45"/>
<feature type="domain" description="VWFA" evidence="17">
    <location>
        <begin position="45"/>
        <end position="227"/>
    </location>
</feature>
<dbReference type="GO" id="GO:0005604">
    <property type="term" value="C:basement membrane"/>
    <property type="evidence" value="ECO:0007669"/>
    <property type="project" value="UniProtKB-SubCell"/>
</dbReference>
<evidence type="ECO:0000256" key="12">
    <source>
        <dbReference type="ARBA" id="ARBA00058139"/>
    </source>
</evidence>
<feature type="compositionally biased region" description="Basic and acidic residues" evidence="15">
    <location>
        <begin position="548"/>
        <end position="559"/>
    </location>
</feature>
<evidence type="ECO:0000259" key="18">
    <source>
        <dbReference type="PROSITE" id="PS50279"/>
    </source>
</evidence>
<keyword evidence="9" id="KW-0722">Serine protease inhibitor</keyword>
<dbReference type="InterPro" id="IPR002223">
    <property type="entry name" value="Kunitz_BPTI"/>
</dbReference>
<keyword evidence="20" id="KW-1185">Reference proteome</keyword>
<evidence type="ECO:0000256" key="13">
    <source>
        <dbReference type="ARBA" id="ARBA00061466"/>
    </source>
</evidence>
<evidence type="ECO:0000313" key="20">
    <source>
        <dbReference type="Proteomes" id="UP000261540"/>
    </source>
</evidence>
<dbReference type="InterPro" id="IPR020901">
    <property type="entry name" value="Prtase_inh_Kunz-CS"/>
</dbReference>
<feature type="domain" description="BPTI/Kunitz inhibitor" evidence="18">
    <location>
        <begin position="1125"/>
        <end position="1175"/>
    </location>
</feature>
<dbReference type="Proteomes" id="UP000261540">
    <property type="component" value="Unplaced"/>
</dbReference>
<protein>
    <recommendedName>
        <fullName evidence="14">Collagen alpha-1(XXVIII) chain</fullName>
    </recommendedName>
</protein>
<dbReference type="InterPro" id="IPR036465">
    <property type="entry name" value="vWFA_dom_sf"/>
</dbReference>
<dbReference type="KEGG" id="pki:111842801"/>
<dbReference type="FunFam" id="3.40.50.410:FF:000051">
    <property type="entry name" value="Collagen type XXVIII alpha 1 chain"/>
    <property type="match status" value="1"/>
</dbReference>
<evidence type="ECO:0000256" key="8">
    <source>
        <dbReference type="ARBA" id="ARBA00022889"/>
    </source>
</evidence>
<keyword evidence="5 16" id="KW-0732">Signal</keyword>
<feature type="compositionally biased region" description="Basic and acidic residues" evidence="15">
    <location>
        <begin position="285"/>
        <end position="298"/>
    </location>
</feature>
<keyword evidence="7" id="KW-0084">Basement membrane</keyword>
<dbReference type="Pfam" id="PF01391">
    <property type="entry name" value="Collagen"/>
    <property type="match status" value="2"/>
</dbReference>
<evidence type="ECO:0000256" key="6">
    <source>
        <dbReference type="ARBA" id="ARBA00022737"/>
    </source>
</evidence>
<dbReference type="FunFam" id="4.10.410.10:FF:000020">
    <property type="entry name" value="Collagen, type VI, alpha 3"/>
    <property type="match status" value="1"/>
</dbReference>
<evidence type="ECO:0000256" key="10">
    <source>
        <dbReference type="ARBA" id="ARBA00023119"/>
    </source>
</evidence>
<dbReference type="PRINTS" id="PR00453">
    <property type="entry name" value="VWFADOMAIN"/>
</dbReference>
<keyword evidence="6" id="KW-0677">Repeat</keyword>
<evidence type="ECO:0000259" key="17">
    <source>
        <dbReference type="PROSITE" id="PS50234"/>
    </source>
</evidence>
<keyword evidence="11" id="KW-1015">Disulfide bond</keyword>
<dbReference type="PANTHER" id="PTHR24020:SF87">
    <property type="entry name" value="COLLAGEN ALPHA-1(VI) CHAIN-LIKE"/>
    <property type="match status" value="1"/>
</dbReference>
<organism evidence="19 20">
    <name type="scientific">Paramormyrops kingsleyae</name>
    <dbReference type="NCBI Taxonomy" id="1676925"/>
    <lineage>
        <taxon>Eukaryota</taxon>
        <taxon>Metazoa</taxon>
        <taxon>Chordata</taxon>
        <taxon>Craniata</taxon>
        <taxon>Vertebrata</taxon>
        <taxon>Euteleostomi</taxon>
        <taxon>Actinopterygii</taxon>
        <taxon>Neopterygii</taxon>
        <taxon>Teleostei</taxon>
        <taxon>Osteoglossocephala</taxon>
        <taxon>Osteoglossomorpha</taxon>
        <taxon>Osteoglossiformes</taxon>
        <taxon>Mormyridae</taxon>
        <taxon>Paramormyrops</taxon>
    </lineage>
</organism>
<dbReference type="OrthoDB" id="687730at2759"/>
<feature type="compositionally biased region" description="Low complexity" evidence="15">
    <location>
        <begin position="483"/>
        <end position="493"/>
    </location>
</feature>
<dbReference type="GO" id="GO:0004867">
    <property type="term" value="F:serine-type endopeptidase inhibitor activity"/>
    <property type="evidence" value="ECO:0007669"/>
    <property type="project" value="UniProtKB-KW"/>
</dbReference>
<feature type="domain" description="VWFA" evidence="17">
    <location>
        <begin position="799"/>
        <end position="982"/>
    </location>
</feature>
<dbReference type="PRINTS" id="PR00759">
    <property type="entry name" value="BASICPTASE"/>
</dbReference>
<keyword evidence="2" id="KW-0964">Secreted</keyword>
<dbReference type="PROSITE" id="PS50234">
    <property type="entry name" value="VWFA"/>
    <property type="match status" value="2"/>
</dbReference>
<evidence type="ECO:0000256" key="7">
    <source>
        <dbReference type="ARBA" id="ARBA00022869"/>
    </source>
</evidence>
<evidence type="ECO:0000256" key="4">
    <source>
        <dbReference type="ARBA" id="ARBA00022690"/>
    </source>
</evidence>
<dbReference type="STRING" id="1676925.ENSPKIP00000029048"/>
<comment type="subcellular location">
    <subcellularLocation>
        <location evidence="1">Secreted</location>
        <location evidence="1">Extracellular space</location>
        <location evidence="1">Extracellular matrix</location>
        <location evidence="1">Basement membrane</location>
    </subcellularLocation>
</comment>
<dbReference type="SMART" id="SM00131">
    <property type="entry name" value="KU"/>
    <property type="match status" value="1"/>
</dbReference>
<keyword evidence="8" id="KW-0130">Cell adhesion</keyword>
<evidence type="ECO:0000256" key="1">
    <source>
        <dbReference type="ARBA" id="ARBA00004302"/>
    </source>
</evidence>
<dbReference type="SUPFAM" id="SSF53300">
    <property type="entry name" value="vWA-like"/>
    <property type="match status" value="2"/>
</dbReference>
<sequence>MRKGLVLCLALMIFSNAARSQVKKKKGQKENRLKDEGKEATCQLEIAFLLDSSESAKTVLFQKQREFVRSLAKQIMQMKLHNQDLKIRMALLQYSSTVSIEQRFRDWQNLEDFQVRLWTMAYIGQGTYSSYAITNATELFVSETKPDSLRVALLMTDGGDHPQNPNTVGAASEAKNHNVRLFAIGLSDKAQQGLNSAKLRSIASSPPQQHFFSLTDSLLEKKILNELNKTSAEGCQPKVCLCDKGERGPAGIMGKKGDRGNDGVPGVKGTKGEPGVNGEPGIAGDEGRPGYKGEKGGRGECGAPGIKGDQGLEGPPGPRGARGEQGPIGPPGDLGPEGRIGPKGDRGPGGVSGPPGDPGVGHPGTKGEKGNLGRPGPAGPTAIGEPGLPGPPGVPGTQGPQGMVGEGVPGPKGDQGYDGPRGPRGPPGLAIKGEKGIMGASGPPGEIGLPGSGIQGEKGDRGQMGPPGPRGIPGSGFMGPKGDQGFPGEQGPQGERGIGEPGSKGEPGPDGLAGLPGIPGEDGAVGPKGETGLPGARGPEGILGKGIPGEKGDRGDRGSRGLPGGAGSVGPAGAKGEPGSGGPMGVPGLPGHGIRGSKGDPGPPGPAGPVGEPGTGLTGPKGERGLQGPVGLRGVKGEGSTGPQGLPGVAGPPGEIGPEGKGFPGPKGDRGSPGLPGPLGPPGFGVIGSKGSTGQPGPAGLQGPPGEGIQGIKGDVGFQGTPGPRGPPGTGLPGEKGDRGFPGERGHKGEKGKYGEMGIPGKTGRSGQKGDPGLTREEIIKIIREICGCGIKCRESPLELVFVIDSSESVGPENFDVVKDFVNTVIDRVSVSREATRIGVVLYSHISTVVVSLQQQSGQDDVKAAVRKMAYLGEGTYTGSAIRRANQIFQASRPGIRKVAIVLTDGQTDHRDEVKLEDAVREAHSASIEMFVIGVVKRNDPLYKEFVEEMNSMASEPTDEHVYLIDDFLTLSTLESKLLSQICESEDGSMFNPVSPSFLSLGTSDVPTKPSERMDIDSGSYITISKQPEGPEEQPTPPLPLGPALDSYNIHSNTIGRARVNQENHTSLTGESTNLLAGGHSRLYISSAGGHSPVEQELITEASQQPPPQPPPPLDHHTFVPEVRCSQVLDSGPCREYVMKWYYDHTAKACARFWYGGCVGNQNQFQTEASCKKACVGDTEPQLQEHLASTIVT</sequence>
<dbReference type="FunFam" id="3.40.50.410:FF:000003">
    <property type="entry name" value="Collagen type VI alpha 3 chain"/>
    <property type="match status" value="1"/>
</dbReference>
<dbReference type="SMART" id="SM00327">
    <property type="entry name" value="VWA"/>
    <property type="match status" value="2"/>
</dbReference>
<dbReference type="CTD" id="555428"/>
<dbReference type="GO" id="GO:0007155">
    <property type="term" value="P:cell adhesion"/>
    <property type="evidence" value="ECO:0007669"/>
    <property type="project" value="UniProtKB-KW"/>
</dbReference>
<dbReference type="SUPFAM" id="SSF57362">
    <property type="entry name" value="BPTI-like"/>
    <property type="match status" value="1"/>
</dbReference>
<evidence type="ECO:0000256" key="16">
    <source>
        <dbReference type="SAM" id="SignalP"/>
    </source>
</evidence>
<evidence type="ECO:0000256" key="3">
    <source>
        <dbReference type="ARBA" id="ARBA00022530"/>
    </source>
</evidence>
<dbReference type="Ensembl" id="ENSPKIT00000009839.1">
    <property type="protein sequence ID" value="ENSPKIP00000029048.1"/>
    <property type="gene ID" value="ENSPKIG00000010444.1"/>
</dbReference>
<dbReference type="Gene3D" id="3.40.50.410">
    <property type="entry name" value="von Willebrand factor, type A domain"/>
    <property type="match status" value="2"/>
</dbReference>
<dbReference type="InterPro" id="IPR002035">
    <property type="entry name" value="VWF_A"/>
</dbReference>
<feature type="chain" id="PRO_5017269890" description="Collagen alpha-1(XXVIII) chain" evidence="16">
    <location>
        <begin position="21"/>
        <end position="1193"/>
    </location>
</feature>
<dbReference type="PROSITE" id="PS00280">
    <property type="entry name" value="BPTI_KUNITZ_1"/>
    <property type="match status" value="1"/>
</dbReference>
<feature type="compositionally biased region" description="Gly residues" evidence="15">
    <location>
        <begin position="561"/>
        <end position="570"/>
    </location>
</feature>
<name>A0A3B3SF45_9TELE</name>
<evidence type="ECO:0000256" key="11">
    <source>
        <dbReference type="ARBA" id="ARBA00023157"/>
    </source>
</evidence>
<dbReference type="PROSITE" id="PS50279">
    <property type="entry name" value="BPTI_KUNITZ_2"/>
    <property type="match status" value="1"/>
</dbReference>
<evidence type="ECO:0000313" key="19">
    <source>
        <dbReference type="Ensembl" id="ENSPKIP00000029048.1"/>
    </source>
</evidence>
<dbReference type="Gene3D" id="4.10.410.10">
    <property type="entry name" value="Pancreatic trypsin inhibitor Kunitz domain"/>
    <property type="match status" value="1"/>
</dbReference>
<feature type="compositionally biased region" description="Basic and acidic residues" evidence="15">
    <location>
        <begin position="735"/>
        <end position="754"/>
    </location>
</feature>
<feature type="signal peptide" evidence="16">
    <location>
        <begin position="1"/>
        <end position="20"/>
    </location>
</feature>
<feature type="compositionally biased region" description="Gly residues" evidence="15">
    <location>
        <begin position="576"/>
        <end position="596"/>
    </location>
</feature>